<evidence type="ECO:0008006" key="3">
    <source>
        <dbReference type="Google" id="ProtNLM"/>
    </source>
</evidence>
<dbReference type="AlphaFoldDB" id="A0A7W7T6V1"/>
<evidence type="ECO:0000313" key="1">
    <source>
        <dbReference type="EMBL" id="MBB4966285.1"/>
    </source>
</evidence>
<dbReference type="Proteomes" id="UP000542674">
    <property type="component" value="Unassembled WGS sequence"/>
</dbReference>
<keyword evidence="2" id="KW-1185">Reference proteome</keyword>
<reference evidence="1 2" key="1">
    <citation type="submission" date="2020-08" db="EMBL/GenBank/DDBJ databases">
        <title>Sequencing the genomes of 1000 actinobacteria strains.</title>
        <authorList>
            <person name="Klenk H.-P."/>
        </authorList>
    </citation>
    <scope>NUCLEOTIDE SEQUENCE [LARGE SCALE GENOMIC DNA]</scope>
    <source>
        <strain evidence="1 2">DSM 45084</strain>
    </source>
</reference>
<protein>
    <recommendedName>
        <fullName evidence="3">SMI1/KNR4 family protein</fullName>
    </recommendedName>
</protein>
<name>A0A7W7T6V1_9PSEU</name>
<dbReference type="RefSeq" id="WP_184670193.1">
    <property type="nucleotide sequence ID" value="NZ_BAABAI010000026.1"/>
</dbReference>
<proteinExistence type="predicted"/>
<evidence type="ECO:0000313" key="2">
    <source>
        <dbReference type="Proteomes" id="UP000542674"/>
    </source>
</evidence>
<accession>A0A7W7T6V1</accession>
<comment type="caution">
    <text evidence="1">The sequence shown here is derived from an EMBL/GenBank/DDBJ whole genome shotgun (WGS) entry which is preliminary data.</text>
</comment>
<organism evidence="1 2">
    <name type="scientific">Saccharothrix violaceirubra</name>
    <dbReference type="NCBI Taxonomy" id="413306"/>
    <lineage>
        <taxon>Bacteria</taxon>
        <taxon>Bacillati</taxon>
        <taxon>Actinomycetota</taxon>
        <taxon>Actinomycetes</taxon>
        <taxon>Pseudonocardiales</taxon>
        <taxon>Pseudonocardiaceae</taxon>
        <taxon>Saccharothrix</taxon>
    </lineage>
</organism>
<dbReference type="EMBL" id="JACHJS010000001">
    <property type="protein sequence ID" value="MBB4966285.1"/>
    <property type="molecule type" value="Genomic_DNA"/>
</dbReference>
<gene>
    <name evidence="1" type="ORF">F4559_003644</name>
</gene>
<sequence>MSTIGEIFDRVLAGGLRPGAVTGADPVAIVQAADTQRVARIPAAVEAVWRLVGGDPGPWWMGSKAAVSGLDGEIKELALETLDYVEGDLRDPKGLLVLLIHGADEFHVVDGADLALPDPPVWLVQDGRPLTAPWPTVTAWFESAAADVLRHRDLLRETLAEGGSSSTAAYFVL</sequence>